<dbReference type="AlphaFoldDB" id="A0A5E4AFJ3"/>
<gene>
    <name evidence="2" type="ORF">GHT09_001485</name>
    <name evidence="3" type="ORF">MONAX_5E035835</name>
</gene>
<reference evidence="2" key="2">
    <citation type="submission" date="2020-08" db="EMBL/GenBank/DDBJ databases">
        <authorList>
            <person name="Shumante A."/>
            <person name="Zimin A.V."/>
            <person name="Puiu D."/>
            <person name="Salzberg S.L."/>
        </authorList>
    </citation>
    <scope>NUCLEOTIDE SEQUENCE</scope>
    <source>
        <strain evidence="2">WC2-LM</strain>
        <tissue evidence="2">Liver</tissue>
    </source>
</reference>
<organism evidence="3 4">
    <name type="scientific">Marmota monax</name>
    <name type="common">Woodchuck</name>
    <dbReference type="NCBI Taxonomy" id="9995"/>
    <lineage>
        <taxon>Eukaryota</taxon>
        <taxon>Metazoa</taxon>
        <taxon>Chordata</taxon>
        <taxon>Craniata</taxon>
        <taxon>Vertebrata</taxon>
        <taxon>Euteleostomi</taxon>
        <taxon>Mammalia</taxon>
        <taxon>Eutheria</taxon>
        <taxon>Euarchontoglires</taxon>
        <taxon>Glires</taxon>
        <taxon>Rodentia</taxon>
        <taxon>Sciuromorpha</taxon>
        <taxon>Sciuridae</taxon>
        <taxon>Xerinae</taxon>
        <taxon>Marmotini</taxon>
        <taxon>Marmota</taxon>
    </lineage>
</organism>
<dbReference type="EMBL" id="CABDUW010000051">
    <property type="protein sequence ID" value="VTJ55471.1"/>
    <property type="molecule type" value="Genomic_DNA"/>
</dbReference>
<evidence type="ECO:0000313" key="2">
    <source>
        <dbReference type="EMBL" id="KAF7486469.1"/>
    </source>
</evidence>
<dbReference type="Proteomes" id="UP000335636">
    <property type="component" value="Unassembled WGS sequence"/>
</dbReference>
<reference evidence="3 4" key="1">
    <citation type="submission" date="2019-04" db="EMBL/GenBank/DDBJ databases">
        <authorList>
            <person name="Alioto T."/>
            <person name="Alioto T."/>
        </authorList>
    </citation>
    <scope>NUCLEOTIDE SEQUENCE [LARGE SCALE GENOMIC DNA]</scope>
</reference>
<evidence type="ECO:0000313" key="3">
    <source>
        <dbReference type="EMBL" id="VTJ55471.1"/>
    </source>
</evidence>
<dbReference type="EMBL" id="WJEC01000041">
    <property type="protein sequence ID" value="KAF7486469.1"/>
    <property type="molecule type" value="Genomic_DNA"/>
</dbReference>
<name>A0A5E4AFJ3_MARMO</name>
<proteinExistence type="predicted"/>
<dbReference type="Proteomes" id="UP000662637">
    <property type="component" value="Unassembled WGS sequence"/>
</dbReference>
<protein>
    <submittedName>
        <fullName evidence="3">Uncharacterized protein</fullName>
    </submittedName>
</protein>
<keyword evidence="4" id="KW-1185">Reference proteome</keyword>
<sequence>MRRVEKISSGEFTAPTLRPVWFGRNRTREEQKLLPALGLGTEKGRASSKAGSQTDRVETSECERPVTSLHSAAAFCWIACDF</sequence>
<feature type="region of interest" description="Disordered" evidence="1">
    <location>
        <begin position="36"/>
        <end position="63"/>
    </location>
</feature>
<evidence type="ECO:0000313" key="4">
    <source>
        <dbReference type="Proteomes" id="UP000335636"/>
    </source>
</evidence>
<accession>A0A5E4AFJ3</accession>
<evidence type="ECO:0000256" key="1">
    <source>
        <dbReference type="SAM" id="MobiDB-lite"/>
    </source>
</evidence>